<feature type="domain" description="Multidrug resistance protein MdtA-like barrel-sandwich hybrid" evidence="3">
    <location>
        <begin position="71"/>
        <end position="254"/>
    </location>
</feature>
<dbReference type="Pfam" id="PF25917">
    <property type="entry name" value="BSH_RND"/>
    <property type="match status" value="1"/>
</dbReference>
<dbReference type="Gene3D" id="2.40.50.100">
    <property type="match status" value="1"/>
</dbReference>
<evidence type="ECO:0000259" key="3">
    <source>
        <dbReference type="Pfam" id="PF25917"/>
    </source>
</evidence>
<proteinExistence type="inferred from homology"/>
<dbReference type="InterPro" id="IPR058625">
    <property type="entry name" value="MdtA-like_BSH"/>
</dbReference>
<dbReference type="AlphaFoldDB" id="A0A4Z0LZM6"/>
<feature type="domain" description="CusB-like beta-barrel" evidence="4">
    <location>
        <begin position="264"/>
        <end position="303"/>
    </location>
</feature>
<organism evidence="5 6">
    <name type="scientific">Mangrovimicrobium sediminis</name>
    <dbReference type="NCBI Taxonomy" id="2562682"/>
    <lineage>
        <taxon>Bacteria</taxon>
        <taxon>Pseudomonadati</taxon>
        <taxon>Pseudomonadota</taxon>
        <taxon>Gammaproteobacteria</taxon>
        <taxon>Cellvibrionales</taxon>
        <taxon>Halieaceae</taxon>
        <taxon>Mangrovimicrobium</taxon>
    </lineage>
</organism>
<evidence type="ECO:0000256" key="1">
    <source>
        <dbReference type="ARBA" id="ARBA00009477"/>
    </source>
</evidence>
<reference evidence="5 6" key="1">
    <citation type="submission" date="2019-04" db="EMBL/GenBank/DDBJ databases">
        <title>Taxonomy of novel Haliea sp. from mangrove soil of West Coast of India.</title>
        <authorList>
            <person name="Verma A."/>
            <person name="Kumar P."/>
            <person name="Krishnamurthi S."/>
        </authorList>
    </citation>
    <scope>NUCLEOTIDE SEQUENCE [LARGE SCALE GENOMIC DNA]</scope>
    <source>
        <strain evidence="5 6">SAOS-164</strain>
    </source>
</reference>
<evidence type="ECO:0000313" key="5">
    <source>
        <dbReference type="EMBL" id="TGD72684.1"/>
    </source>
</evidence>
<evidence type="ECO:0000259" key="4">
    <source>
        <dbReference type="Pfam" id="PF25954"/>
    </source>
</evidence>
<gene>
    <name evidence="5" type="ORF">E4634_14280</name>
</gene>
<keyword evidence="6" id="KW-1185">Reference proteome</keyword>
<feature type="compositionally biased region" description="Low complexity" evidence="2">
    <location>
        <begin position="1"/>
        <end position="24"/>
    </location>
</feature>
<dbReference type="OrthoDB" id="286173at2"/>
<accession>A0A4Z0LZM6</accession>
<dbReference type="RefSeq" id="WP_135445037.1">
    <property type="nucleotide sequence ID" value="NZ_SRLE01000009.1"/>
</dbReference>
<dbReference type="InterPro" id="IPR050393">
    <property type="entry name" value="MFP_Efflux_Pump"/>
</dbReference>
<dbReference type="PANTHER" id="PTHR30367">
    <property type="entry name" value="P-HYDROXYBENZOIC ACID EFFLUX PUMP SUBUNIT AAEA-RELATED"/>
    <property type="match status" value="1"/>
</dbReference>
<dbReference type="Gene3D" id="2.40.30.170">
    <property type="match status" value="1"/>
</dbReference>
<feature type="region of interest" description="Disordered" evidence="2">
    <location>
        <begin position="1"/>
        <end position="29"/>
    </location>
</feature>
<evidence type="ECO:0000313" key="6">
    <source>
        <dbReference type="Proteomes" id="UP000298050"/>
    </source>
</evidence>
<dbReference type="PANTHER" id="PTHR30367:SF1">
    <property type="entry name" value="MULTIDRUG RESISTANCE PROTEIN MDTN"/>
    <property type="match status" value="1"/>
</dbReference>
<name>A0A4Z0LZM6_9GAMM</name>
<dbReference type="EMBL" id="SRLE01000009">
    <property type="protein sequence ID" value="TGD72684.1"/>
    <property type="molecule type" value="Genomic_DNA"/>
</dbReference>
<dbReference type="Gene3D" id="1.10.287.470">
    <property type="entry name" value="Helix hairpin bin"/>
    <property type="match status" value="2"/>
</dbReference>
<dbReference type="Proteomes" id="UP000298050">
    <property type="component" value="Unassembled WGS sequence"/>
</dbReference>
<comment type="similarity">
    <text evidence="1">Belongs to the membrane fusion protein (MFP) (TC 8.A.1) family.</text>
</comment>
<protein>
    <submittedName>
        <fullName evidence="5">HlyD family secretion protein</fullName>
    </submittedName>
</protein>
<sequence length="388" mass="40781">MSEASAPQQPQAAQDASAETAAADDTGEQPAAAVRRGSAILLALILGSLAWYLLADRFTPYTSQARVQGYVVGVAPKVAGVITDIWVANNATVEAGQKLFAIDRSQYEIALQQASSNLDNTRQQVAAGDAAVAQARASLRAAQAGELKALQDYQRLKRLREEDPGTISERRLEISAASLEQSRAQVAAAQAGIQQAIEAKGGESESGNTLLQAAQAGVDKAQLDLGNTTVVAQSGGVITDLRAEVGQFAGTGSPVLTLIAVGDIWINADFTENNLGHMQRGTPVEILLDALPGQVFKGRVRNIGFGVSAGSAPPPGALPSVQNNRDWLRQAQRFPVQVEFDGGVPAEVARHLRIGGQASVIAYGEGAGPLAWLGRLYVRVLSYLSYAY</sequence>
<dbReference type="SUPFAM" id="SSF111369">
    <property type="entry name" value="HlyD-like secretion proteins"/>
    <property type="match status" value="1"/>
</dbReference>
<comment type="caution">
    <text evidence="5">The sequence shown here is derived from an EMBL/GenBank/DDBJ whole genome shotgun (WGS) entry which is preliminary data.</text>
</comment>
<dbReference type="InterPro" id="IPR058792">
    <property type="entry name" value="Beta-barrel_RND_2"/>
</dbReference>
<evidence type="ECO:0000256" key="2">
    <source>
        <dbReference type="SAM" id="MobiDB-lite"/>
    </source>
</evidence>
<dbReference type="Pfam" id="PF25954">
    <property type="entry name" value="Beta-barrel_RND_2"/>
    <property type="match status" value="1"/>
</dbReference>